<dbReference type="AlphaFoldDB" id="A0A5S9M809"/>
<name>A0A5S9M809_BACIA</name>
<dbReference type="InterPro" id="IPR035437">
    <property type="entry name" value="SNase_OB-fold_sf"/>
</dbReference>
<feature type="domain" description="TNase-like" evidence="1">
    <location>
        <begin position="4"/>
        <end position="56"/>
    </location>
</feature>
<dbReference type="EMBL" id="AP021906">
    <property type="protein sequence ID" value="BBP88079.1"/>
    <property type="molecule type" value="Genomic_DNA"/>
</dbReference>
<gene>
    <name evidence="2" type="ORF">BsIDN1_16970</name>
</gene>
<dbReference type="InterPro" id="IPR016071">
    <property type="entry name" value="Staphylococal_nuclease_OB-fold"/>
</dbReference>
<proteinExistence type="predicted"/>
<dbReference type="Gene3D" id="2.40.50.90">
    <property type="match status" value="1"/>
</dbReference>
<evidence type="ECO:0000313" key="3">
    <source>
        <dbReference type="Proteomes" id="UP000464658"/>
    </source>
</evidence>
<accession>A0A5S9M809</accession>
<dbReference type="Proteomes" id="UP000464658">
    <property type="component" value="Chromosome"/>
</dbReference>
<dbReference type="Pfam" id="PF00565">
    <property type="entry name" value="SNase"/>
    <property type="match status" value="1"/>
</dbReference>
<reference evidence="2 3" key="1">
    <citation type="submission" date="2019-12" db="EMBL/GenBank/DDBJ databases">
        <title>Full genome sequence of a Bacillus safensis strain isolated from commercially available natto in Indonesia.</title>
        <authorList>
            <person name="Yoshida M."/>
            <person name="Uomi M."/>
            <person name="Waturangi D."/>
            <person name="Ekaputri J.J."/>
            <person name="Setiamarga D.H.E."/>
        </authorList>
    </citation>
    <scope>NUCLEOTIDE SEQUENCE [LARGE SCALE GENOMIC DNA]</scope>
    <source>
        <strain evidence="2 3">IDN1</strain>
    </source>
</reference>
<evidence type="ECO:0000313" key="2">
    <source>
        <dbReference type="EMBL" id="BBP88079.1"/>
    </source>
</evidence>
<organism evidence="2 3">
    <name type="scientific">Bacillus safensis</name>
    <dbReference type="NCBI Taxonomy" id="561879"/>
    <lineage>
        <taxon>Bacteria</taxon>
        <taxon>Bacillati</taxon>
        <taxon>Bacillota</taxon>
        <taxon>Bacilli</taxon>
        <taxon>Bacillales</taxon>
        <taxon>Bacillaceae</taxon>
        <taxon>Bacillus</taxon>
    </lineage>
</organism>
<sequence length="69" mass="7717">MDVFLAQVKTKKGVNTNLELVKKGYAPTYFIWPIGDEKDYQMFQKAVKEAKKKRAGHMERSGPAAGTAV</sequence>
<evidence type="ECO:0000259" key="1">
    <source>
        <dbReference type="Pfam" id="PF00565"/>
    </source>
</evidence>
<dbReference type="SUPFAM" id="SSF50199">
    <property type="entry name" value="Staphylococcal nuclease"/>
    <property type="match status" value="1"/>
</dbReference>
<protein>
    <recommendedName>
        <fullName evidence="1">TNase-like domain-containing protein</fullName>
    </recommendedName>
</protein>